<name>A0AAW7AQ67_9STAP</name>
<sequence length="60" mass="7238">MLKEYVKWFCEFIDVPYEANETMNLWILDKNQQSEYGIGLIHYVENNSKQITIFDYDIAI</sequence>
<evidence type="ECO:0000313" key="1">
    <source>
        <dbReference type="EMBL" id="MDK9867065.1"/>
    </source>
</evidence>
<gene>
    <name evidence="1" type="ORF">P1A27_14130</name>
</gene>
<protein>
    <submittedName>
        <fullName evidence="1">Uncharacterized protein</fullName>
    </submittedName>
</protein>
<proteinExistence type="predicted"/>
<comment type="caution">
    <text evidence="1">The sequence shown here is derived from an EMBL/GenBank/DDBJ whole genome shotgun (WGS) entry which is preliminary data.</text>
</comment>
<accession>A0AAW7AQ67</accession>
<evidence type="ECO:0000313" key="2">
    <source>
        <dbReference type="Proteomes" id="UP001174037"/>
    </source>
</evidence>
<dbReference type="EMBL" id="JARGCK010000021">
    <property type="protein sequence ID" value="MDK9867065.1"/>
    <property type="molecule type" value="Genomic_DNA"/>
</dbReference>
<dbReference type="AlphaFoldDB" id="A0AAW7AQ67"/>
<reference evidence="1" key="1">
    <citation type="journal article" date="2023" name="Int. J. Mol. Sci.">
        <title>Antibiotic Resistance/Susceptibility Profiles of Staphylococcus equorum Strains from Cheese, and Genome Analysis for Antibiotic Resistance Genes.</title>
        <authorList>
            <person name="Vazquez L."/>
            <person name="Srednik M.E."/>
            <person name="Rodriguez J."/>
            <person name="Florez A.B."/>
            <person name="Mayo B."/>
        </authorList>
    </citation>
    <scope>NUCLEOTIDE SEQUENCE</scope>
    <source>
        <strain evidence="1">5A3I</strain>
    </source>
</reference>
<dbReference type="RefSeq" id="WP_065339179.1">
    <property type="nucleotide sequence ID" value="NZ_CP013715.1"/>
</dbReference>
<reference evidence="1" key="2">
    <citation type="submission" date="2023-03" db="EMBL/GenBank/DDBJ databases">
        <authorList>
            <person name="Vazquez L."/>
            <person name="Rodriguez J."/>
            <person name="Mayo B."/>
            <person name="Florez A.B."/>
        </authorList>
    </citation>
    <scope>NUCLEOTIDE SEQUENCE</scope>
    <source>
        <strain evidence="1">5A3I</strain>
    </source>
</reference>
<organism evidence="1 2">
    <name type="scientific">Staphylococcus equorum</name>
    <dbReference type="NCBI Taxonomy" id="246432"/>
    <lineage>
        <taxon>Bacteria</taxon>
        <taxon>Bacillati</taxon>
        <taxon>Bacillota</taxon>
        <taxon>Bacilli</taxon>
        <taxon>Bacillales</taxon>
        <taxon>Staphylococcaceae</taxon>
        <taxon>Staphylococcus</taxon>
    </lineage>
</organism>
<dbReference type="Proteomes" id="UP001174037">
    <property type="component" value="Unassembled WGS sequence"/>
</dbReference>